<name>A0ABR1Y1C6_9PEZI</name>
<dbReference type="Proteomes" id="UP001456524">
    <property type="component" value="Unassembled WGS sequence"/>
</dbReference>
<keyword evidence="3" id="KW-1185">Reference proteome</keyword>
<evidence type="ECO:0000313" key="2">
    <source>
        <dbReference type="EMBL" id="KAK8174208.1"/>
    </source>
</evidence>
<protein>
    <submittedName>
        <fullName evidence="2">Uncharacterized protein</fullName>
    </submittedName>
</protein>
<gene>
    <name evidence="2" type="ORF">IWX90DRAFT_166549</name>
</gene>
<dbReference type="EMBL" id="JBBWUH010000003">
    <property type="protein sequence ID" value="KAK8174208.1"/>
    <property type="molecule type" value="Genomic_DNA"/>
</dbReference>
<sequence>MKLILSAVPLNRPSSRPSISLQPRAKTQAPNPPPHRSDKEPNKGGRQINPEIPQPLSLSSATCAGWLAGWRCLQILPTHPPAEPKNHQDEIIIPNLTPTIYFDAYTRPRRRLASPHSMDTANQLFAQLATLPCRALSCLPPARPPTPTPTPTPTVRAVRAESECGKQPGRRTDAVGWSGMDVLLALRCAVWMDGWMDGW</sequence>
<evidence type="ECO:0000313" key="3">
    <source>
        <dbReference type="Proteomes" id="UP001456524"/>
    </source>
</evidence>
<evidence type="ECO:0000256" key="1">
    <source>
        <dbReference type="SAM" id="MobiDB-lite"/>
    </source>
</evidence>
<comment type="caution">
    <text evidence="2">The sequence shown here is derived from an EMBL/GenBank/DDBJ whole genome shotgun (WGS) entry which is preliminary data.</text>
</comment>
<proteinExistence type="predicted"/>
<accession>A0ABR1Y1C6</accession>
<organism evidence="2 3">
    <name type="scientific">Phyllosticta citrichinensis</name>
    <dbReference type="NCBI Taxonomy" id="1130410"/>
    <lineage>
        <taxon>Eukaryota</taxon>
        <taxon>Fungi</taxon>
        <taxon>Dikarya</taxon>
        <taxon>Ascomycota</taxon>
        <taxon>Pezizomycotina</taxon>
        <taxon>Dothideomycetes</taxon>
        <taxon>Dothideomycetes incertae sedis</taxon>
        <taxon>Botryosphaeriales</taxon>
        <taxon>Phyllostictaceae</taxon>
        <taxon>Phyllosticta</taxon>
    </lineage>
</organism>
<feature type="compositionally biased region" description="Polar residues" evidence="1">
    <location>
        <begin position="12"/>
        <end position="21"/>
    </location>
</feature>
<feature type="region of interest" description="Disordered" evidence="1">
    <location>
        <begin position="1"/>
        <end position="56"/>
    </location>
</feature>
<reference evidence="2 3" key="1">
    <citation type="journal article" date="2022" name="G3 (Bethesda)">
        <title>Enemy or ally: a genomic approach to elucidate the lifestyle of Phyllosticta citrichinaensis.</title>
        <authorList>
            <person name="Buijs V.A."/>
            <person name="Groenewald J.Z."/>
            <person name="Haridas S."/>
            <person name="LaButti K.M."/>
            <person name="Lipzen A."/>
            <person name="Martin F.M."/>
            <person name="Barry K."/>
            <person name="Grigoriev I.V."/>
            <person name="Crous P.W."/>
            <person name="Seidl M.F."/>
        </authorList>
    </citation>
    <scope>NUCLEOTIDE SEQUENCE [LARGE SCALE GENOMIC DNA]</scope>
    <source>
        <strain evidence="2 3">CBS 129764</strain>
    </source>
</reference>